<accession>A0A8J2X5E3</accession>
<dbReference type="GO" id="GO:0005509">
    <property type="term" value="F:calcium ion binding"/>
    <property type="evidence" value="ECO:0007669"/>
    <property type="project" value="InterPro"/>
</dbReference>
<dbReference type="SUPFAM" id="SSF48225">
    <property type="entry name" value="Seven-hairpin glycosidases"/>
    <property type="match status" value="1"/>
</dbReference>
<dbReference type="InterPro" id="IPR050749">
    <property type="entry name" value="Glycosyl_Hydrolase_47"/>
</dbReference>
<organism evidence="9 10">
    <name type="scientific">Zygosaccharomyces bailii (strain CLIB 213 / ATCC 58445 / CBS 680 / BCRC 21525 / NBRC 1098 / NCYC 1416 / NRRL Y-2227)</name>
    <dbReference type="NCBI Taxonomy" id="1333698"/>
    <lineage>
        <taxon>Eukaryota</taxon>
        <taxon>Fungi</taxon>
        <taxon>Dikarya</taxon>
        <taxon>Ascomycota</taxon>
        <taxon>Saccharomycotina</taxon>
        <taxon>Saccharomycetes</taxon>
        <taxon>Saccharomycetales</taxon>
        <taxon>Saccharomycetaceae</taxon>
        <taxon>Zygosaccharomyces</taxon>
    </lineage>
</organism>
<feature type="compositionally biased region" description="Basic and acidic residues" evidence="7">
    <location>
        <begin position="445"/>
        <end position="462"/>
    </location>
</feature>
<name>A0A8J2X5E3_ZYGB2</name>
<keyword evidence="10" id="KW-1185">Reference proteome</keyword>
<dbReference type="Proteomes" id="UP000019375">
    <property type="component" value="Unassembled WGS sequence"/>
</dbReference>
<dbReference type="GO" id="GO:0004571">
    <property type="term" value="F:mannosyl-oligosaccharide 1,2-alpha-mannosidase activity"/>
    <property type="evidence" value="ECO:0007669"/>
    <property type="project" value="InterPro"/>
</dbReference>
<dbReference type="EMBL" id="HG316468">
    <property type="protein sequence ID" value="CDF91872.1"/>
    <property type="molecule type" value="Genomic_DNA"/>
</dbReference>
<dbReference type="GO" id="GO:0005975">
    <property type="term" value="P:carbohydrate metabolic process"/>
    <property type="evidence" value="ECO:0007669"/>
    <property type="project" value="InterPro"/>
</dbReference>
<dbReference type="InterPro" id="IPR036026">
    <property type="entry name" value="Seven-hairpin_glycosidases"/>
</dbReference>
<dbReference type="PANTHER" id="PTHR11742:SF103">
    <property type="entry name" value="ENDOPLASMIC RETICULUM MANNOSIDASE MNL2-RELATED"/>
    <property type="match status" value="1"/>
</dbReference>
<dbReference type="PRINTS" id="PR00747">
    <property type="entry name" value="GLYHDRLASE47"/>
</dbReference>
<evidence type="ECO:0000256" key="7">
    <source>
        <dbReference type="SAM" id="MobiDB-lite"/>
    </source>
</evidence>
<comment type="pathway">
    <text evidence="2">Protein modification; protein glycosylation.</text>
</comment>
<evidence type="ECO:0000256" key="8">
    <source>
        <dbReference type="SAM" id="Phobius"/>
    </source>
</evidence>
<keyword evidence="6" id="KW-0326">Glycosidase</keyword>
<evidence type="ECO:0000256" key="1">
    <source>
        <dbReference type="ARBA" id="ARBA00001913"/>
    </source>
</evidence>
<sequence length="797" mass="91302">MSLLRLIQLGARKLQSVLLLGVTICLLFYYTFENEIDMLNSYAENDYMPSINGAAISQGVEPDSNVQNELPKPKPEAVTIDLRDPKVLKEKNKYFPLLLSSPWRGSTRFQDSWNNFELVDLKNYKEKHAVLNEISLPLNFQQIPPDYAQVQTSVFEDGGHQEKKALREIKQLFLKSWEQDQMSNPDTTEGWPLSLIDSLDTLLIMGETQKFQKAVEILSTVDFSTPALPEDSIDIPDVTTRVLGGLISAYDLSKDPILLSKSKQLANFILRAFDTPNRIPILQYFWKTEYGNRFPYQYLSVGALTNMALELTRLSQITNTNKYFDAIQRIFQTMALSLDEFSIEHLFPTRVDGSGCRILTAHEVSSGHHLRNPKVMKSIDQNLEFVHCHQTGKFLISPRDWEKKEQLFKMDFQGQSVYANMVKIFHLLNGHDILMISKTYHPKEHEVELENSREKAVDDPKNNKPASEQSNKIQLHDSQQLFSIAMHKVRNLMLYRPLTPAGENLTLISSLQTNTRASPATNELQVEVTKLFDMNYESCSLAATLGLASSLFNDTEYLTFAKEIAHSYYNMVKLFDGIYQEELYLDPCEKQNCLFNKDDKIQDIADGRYAHASTSGIEESKVRMSGSQKEDEHDGILKILMFGLSQGLDDLSYNIDDINVESGEWKADPSRPLWVNKMGKKSLLSPNVIESMFYMYRITGESRWRQMGRDLLEMTIKILKATHSGAKGVWKVGESDEEDNWVLPSSWFSQTLKYYYLLFSDVEDFTLDEYIYTAGGHLMKRDLKKRNLKSGNVASKM</sequence>
<evidence type="ECO:0000256" key="2">
    <source>
        <dbReference type="ARBA" id="ARBA00004922"/>
    </source>
</evidence>
<gene>
    <name evidence="9" type="ORF">BN860_00474g</name>
</gene>
<dbReference type="InterPro" id="IPR012341">
    <property type="entry name" value="6hp_glycosidase-like_sf"/>
</dbReference>
<dbReference type="PANTHER" id="PTHR11742">
    <property type="entry name" value="MANNOSYL-OLIGOSACCHARIDE ALPHA-1,2-MANNOSIDASE-RELATED"/>
    <property type="match status" value="1"/>
</dbReference>
<feature type="region of interest" description="Disordered" evidence="7">
    <location>
        <begin position="445"/>
        <end position="472"/>
    </location>
</feature>
<evidence type="ECO:0000313" key="9">
    <source>
        <dbReference type="EMBL" id="CDF91872.1"/>
    </source>
</evidence>
<evidence type="ECO:0000256" key="3">
    <source>
        <dbReference type="ARBA" id="ARBA00007658"/>
    </source>
</evidence>
<dbReference type="GO" id="GO:0005783">
    <property type="term" value="C:endoplasmic reticulum"/>
    <property type="evidence" value="ECO:0007669"/>
    <property type="project" value="TreeGrafter"/>
</dbReference>
<dbReference type="InterPro" id="IPR001382">
    <property type="entry name" value="Glyco_hydro_47"/>
</dbReference>
<keyword evidence="8" id="KW-1133">Transmembrane helix</keyword>
<dbReference type="GO" id="GO:0036503">
    <property type="term" value="P:ERAD pathway"/>
    <property type="evidence" value="ECO:0007669"/>
    <property type="project" value="UniProtKB-ARBA"/>
</dbReference>
<proteinExistence type="inferred from homology"/>
<keyword evidence="8" id="KW-0472">Membrane</keyword>
<evidence type="ECO:0000256" key="6">
    <source>
        <dbReference type="RuleBase" id="RU361193"/>
    </source>
</evidence>
<keyword evidence="8" id="KW-0812">Transmembrane</keyword>
<protein>
    <recommendedName>
        <fullName evidence="6">alpha-1,2-Mannosidase</fullName>
        <ecNumber evidence="6">3.2.1.-</ecNumber>
    </recommendedName>
</protein>
<dbReference type="Pfam" id="PF01532">
    <property type="entry name" value="Glyco_hydro_47"/>
    <property type="match status" value="1"/>
</dbReference>
<feature type="transmembrane region" description="Helical" evidence="8">
    <location>
        <begin position="12"/>
        <end position="32"/>
    </location>
</feature>
<dbReference type="GO" id="GO:0016020">
    <property type="term" value="C:membrane"/>
    <property type="evidence" value="ECO:0007669"/>
    <property type="project" value="InterPro"/>
</dbReference>
<dbReference type="AlphaFoldDB" id="A0A8J2X5E3"/>
<evidence type="ECO:0000313" key="10">
    <source>
        <dbReference type="Proteomes" id="UP000019375"/>
    </source>
</evidence>
<reference evidence="10" key="1">
    <citation type="journal article" date="2013" name="Genome Announc.">
        <title>Genome sequence of the food spoilage yeast Zygosaccharomyces bailii CLIB 213(T).</title>
        <authorList>
            <person name="Galeote V."/>
            <person name="Bigey F."/>
            <person name="Devillers H."/>
            <person name="Neuveglise C."/>
            <person name="Dequin S."/>
        </authorList>
    </citation>
    <scope>NUCLEOTIDE SEQUENCE [LARGE SCALE GENOMIC DNA]</scope>
    <source>
        <strain evidence="10">CLIB 213 / ATCC 58445 / CBS 680 / CCRC 21525 / NBRC 1098 / NCYC 1416 / NRRL Y-2227</strain>
    </source>
</reference>
<evidence type="ECO:0000256" key="4">
    <source>
        <dbReference type="ARBA" id="ARBA00022801"/>
    </source>
</evidence>
<comment type="similarity">
    <text evidence="3 6">Belongs to the glycosyl hydrolase 47 family.</text>
</comment>
<keyword evidence="5" id="KW-1015">Disulfide bond</keyword>
<keyword evidence="4 6" id="KW-0378">Hydrolase</keyword>
<comment type="cofactor">
    <cofactor evidence="1">
        <name>Ca(2+)</name>
        <dbReference type="ChEBI" id="CHEBI:29108"/>
    </cofactor>
</comment>
<dbReference type="EC" id="3.2.1.-" evidence="6"/>
<dbReference type="OrthoDB" id="8118055at2759"/>
<dbReference type="Gene3D" id="1.50.10.10">
    <property type="match status" value="1"/>
</dbReference>
<evidence type="ECO:0000256" key="5">
    <source>
        <dbReference type="ARBA" id="ARBA00023157"/>
    </source>
</evidence>